<keyword evidence="3" id="KW-0597">Phosphoprotein</keyword>
<keyword evidence="7" id="KW-0067">ATP-binding</keyword>
<evidence type="ECO:0000256" key="4">
    <source>
        <dbReference type="ARBA" id="ARBA00022679"/>
    </source>
</evidence>
<evidence type="ECO:0000313" key="10">
    <source>
        <dbReference type="Proteomes" id="UP000289411"/>
    </source>
</evidence>
<reference evidence="9 10" key="1">
    <citation type="submission" date="2018-09" db="EMBL/GenBank/DDBJ databases">
        <authorList>
            <person name="Grouzdev D.S."/>
            <person name="Krutkina M.S."/>
        </authorList>
    </citation>
    <scope>NUCLEOTIDE SEQUENCE [LARGE SCALE GENOMIC DNA]</scope>
    <source>
        <strain evidence="9 10">RmlP001</strain>
    </source>
</reference>
<dbReference type="Gene3D" id="3.30.565.10">
    <property type="entry name" value="Histidine kinase-like ATPase, C-terminal domain"/>
    <property type="match status" value="1"/>
</dbReference>
<proteinExistence type="predicted"/>
<evidence type="ECO:0000256" key="2">
    <source>
        <dbReference type="ARBA" id="ARBA00012438"/>
    </source>
</evidence>
<dbReference type="Pfam" id="PF07536">
    <property type="entry name" value="HWE_HK"/>
    <property type="match status" value="1"/>
</dbReference>
<keyword evidence="4" id="KW-0808">Transferase</keyword>
<dbReference type="SMART" id="SM00911">
    <property type="entry name" value="HWE_HK"/>
    <property type="match status" value="1"/>
</dbReference>
<dbReference type="EMBL" id="QYBC01000018">
    <property type="protein sequence ID" value="RYB02650.1"/>
    <property type="molecule type" value="Genomic_DNA"/>
</dbReference>
<dbReference type="InterPro" id="IPR011102">
    <property type="entry name" value="Sig_transdc_His_kinase_HWE"/>
</dbReference>
<dbReference type="GO" id="GO:0005524">
    <property type="term" value="F:ATP binding"/>
    <property type="evidence" value="ECO:0007669"/>
    <property type="project" value="UniProtKB-KW"/>
</dbReference>
<reference evidence="9 10" key="2">
    <citation type="submission" date="2019-02" db="EMBL/GenBank/DDBJ databases">
        <title>'Lichenibacterium ramalinii' gen. nov. sp. nov., 'Lichenibacterium minor' gen. nov. sp. nov.</title>
        <authorList>
            <person name="Pankratov T."/>
        </authorList>
    </citation>
    <scope>NUCLEOTIDE SEQUENCE [LARGE SCALE GENOMIC DNA]</scope>
    <source>
        <strain evidence="9 10">RmlP001</strain>
    </source>
</reference>
<name>A0A4Q2RAN1_9HYPH</name>
<evidence type="ECO:0000313" key="9">
    <source>
        <dbReference type="EMBL" id="RYB02650.1"/>
    </source>
</evidence>
<dbReference type="EC" id="2.7.13.3" evidence="2"/>
<feature type="domain" description="Signal transduction histidine kinase HWE region" evidence="8">
    <location>
        <begin position="63"/>
        <end position="143"/>
    </location>
</feature>
<comment type="catalytic activity">
    <reaction evidence="1">
        <text>ATP + protein L-histidine = ADP + protein N-phospho-L-histidine.</text>
        <dbReference type="EC" id="2.7.13.3"/>
    </reaction>
</comment>
<dbReference type="PANTHER" id="PTHR41523">
    <property type="entry name" value="TWO-COMPONENT SYSTEM SENSOR PROTEIN"/>
    <property type="match status" value="1"/>
</dbReference>
<accession>A0A4Q2RAN1</accession>
<keyword evidence="10" id="KW-1185">Reference proteome</keyword>
<comment type="caution">
    <text evidence="9">The sequence shown here is derived from an EMBL/GenBank/DDBJ whole genome shotgun (WGS) entry which is preliminary data.</text>
</comment>
<dbReference type="PANTHER" id="PTHR41523:SF7">
    <property type="entry name" value="HISTIDINE KINASE"/>
    <property type="match status" value="1"/>
</dbReference>
<evidence type="ECO:0000256" key="1">
    <source>
        <dbReference type="ARBA" id="ARBA00000085"/>
    </source>
</evidence>
<sequence>MVGGASLERPPFRLKHRGGEDYREVRPYATHALHPDGTLHEWIGTLTVQARPLGVGRGCLDDVQHYMRNALAVIRSVARRTARTSDTVEHYATHFEGRLDAFARVQDALIRSGDDGVDLEGMIREELVAHRVTDTSVTVDGPHLRLRGRAAEAVMLALHELVINAVKFGALTSDRGAVSVVWTIDRSADPPRLLFRWSETGVRVAGPAPRRRGFGTDVIERSLPYELGAVTRLDFLPGEVRCSIALPLLPGIVVGDAA</sequence>
<evidence type="ECO:0000259" key="8">
    <source>
        <dbReference type="SMART" id="SM00911"/>
    </source>
</evidence>
<evidence type="ECO:0000256" key="7">
    <source>
        <dbReference type="ARBA" id="ARBA00022840"/>
    </source>
</evidence>
<protein>
    <recommendedName>
        <fullName evidence="2">histidine kinase</fullName>
        <ecNumber evidence="2">2.7.13.3</ecNumber>
    </recommendedName>
</protein>
<evidence type="ECO:0000256" key="3">
    <source>
        <dbReference type="ARBA" id="ARBA00022553"/>
    </source>
</evidence>
<keyword evidence="6 9" id="KW-0418">Kinase</keyword>
<dbReference type="AlphaFoldDB" id="A0A4Q2RAN1"/>
<organism evidence="9 10">
    <name type="scientific">Lichenibacterium ramalinae</name>
    <dbReference type="NCBI Taxonomy" id="2316527"/>
    <lineage>
        <taxon>Bacteria</taxon>
        <taxon>Pseudomonadati</taxon>
        <taxon>Pseudomonadota</taxon>
        <taxon>Alphaproteobacteria</taxon>
        <taxon>Hyphomicrobiales</taxon>
        <taxon>Lichenihabitantaceae</taxon>
        <taxon>Lichenibacterium</taxon>
    </lineage>
</organism>
<evidence type="ECO:0000256" key="6">
    <source>
        <dbReference type="ARBA" id="ARBA00022777"/>
    </source>
</evidence>
<keyword evidence="5" id="KW-0547">Nucleotide-binding</keyword>
<dbReference type="InterPro" id="IPR036890">
    <property type="entry name" value="HATPase_C_sf"/>
</dbReference>
<evidence type="ECO:0000256" key="5">
    <source>
        <dbReference type="ARBA" id="ARBA00022741"/>
    </source>
</evidence>
<gene>
    <name evidence="9" type="ORF">D3272_19795</name>
</gene>
<dbReference type="GO" id="GO:0004673">
    <property type="term" value="F:protein histidine kinase activity"/>
    <property type="evidence" value="ECO:0007669"/>
    <property type="project" value="UniProtKB-EC"/>
</dbReference>
<dbReference type="Proteomes" id="UP000289411">
    <property type="component" value="Unassembled WGS sequence"/>
</dbReference>